<dbReference type="SUPFAM" id="SSF143975">
    <property type="entry name" value="IlvD/EDD N-terminal domain-like"/>
    <property type="match status" value="1"/>
</dbReference>
<comment type="similarity">
    <text evidence="1">Belongs to the IlvD/Edd family.</text>
</comment>
<keyword evidence="3" id="KW-0479">Metal-binding</keyword>
<sequence>MSQVEPVPHNGRNHRSAKWFQGDSINAASSRAWLRSQGHSASMFDGRPTIGVINSWADTTPCNMSLRDVAEHVKRGVRRAGGFPLELPVMSLGETLMKPTTMLYRNLMAMEVEECIRAYPFDGVVLLSGCDKTTPGMILGLASTDVPGIVVTSGPMLRSIRGTQELGGSSGLWKADTAHRTGAITGRAWREIEGCIARSAGHCGVMGSASTMAIVAEALGLTLPGNAAIPAVDSRRLALAEESGYRIVQMVDEGLVPERILTRAAFENAITALMAVGGSTNAIIHITAIARRAGVDITPADFDRISRRTPVIANVLPVGTHQMEDFFYAGGLPAVIHELGDLIDPDCVTVTGRSLPDECADAEILDPDTIRPLADPLQADGGIAVLRGNLCPDGAVIKHAAASPGLRRHRGRAVVFRDKYDLEARVHDPALDVDASSVLVLQNSGPVGGPGMPEWGMLPIPLKLAKQGVVDMVRISDARMSGTSFGTCVLHVSPEAAVGGPLGLVEDGDEIELDIANRSLTLLVSDEELARRRERWRPAVAAPQRGFTSLYVRHVEQAHEGADFGFLAGRTSVSEQMYQPMPD</sequence>
<dbReference type="EMBL" id="JAATVY010000023">
    <property type="protein sequence ID" value="NJC72954.1"/>
    <property type="molecule type" value="Genomic_DNA"/>
</dbReference>
<evidence type="ECO:0000256" key="1">
    <source>
        <dbReference type="ARBA" id="ARBA00006486"/>
    </source>
</evidence>
<feature type="domain" description="Dihydroxy-acid/6-phosphogluconate dehydratase C-terminal" evidence="9">
    <location>
        <begin position="369"/>
        <end position="562"/>
    </location>
</feature>
<dbReference type="NCBIfam" id="NF004784">
    <property type="entry name" value="PRK06131.1"/>
    <property type="match status" value="1"/>
</dbReference>
<dbReference type="PROSITE" id="PS00886">
    <property type="entry name" value="ILVD_EDD_1"/>
    <property type="match status" value="1"/>
</dbReference>
<dbReference type="PANTHER" id="PTHR43183">
    <property type="entry name" value="HYPOTHETICAL DIHYDROXYACID DEHYDRATASE (EUROFUNG)-RELATED"/>
    <property type="match status" value="1"/>
</dbReference>
<dbReference type="Gene3D" id="3.50.30.80">
    <property type="entry name" value="IlvD/EDD C-terminal domain-like"/>
    <property type="match status" value="1"/>
</dbReference>
<comment type="caution">
    <text evidence="10">The sequence shown here is derived from an EMBL/GenBank/DDBJ whole genome shotgun (WGS) entry which is preliminary data.</text>
</comment>
<dbReference type="RefSeq" id="WP_167927864.1">
    <property type="nucleotide sequence ID" value="NZ_JAATVY010000023.1"/>
</dbReference>
<keyword evidence="7" id="KW-0028">Amino-acid biosynthesis</keyword>
<keyword evidence="6" id="KW-0456">Lyase</keyword>
<keyword evidence="5" id="KW-0411">Iron-sulfur</keyword>
<evidence type="ECO:0000313" key="10">
    <source>
        <dbReference type="EMBL" id="NJC72954.1"/>
    </source>
</evidence>
<evidence type="ECO:0000256" key="5">
    <source>
        <dbReference type="ARBA" id="ARBA00023014"/>
    </source>
</evidence>
<evidence type="ECO:0000256" key="7">
    <source>
        <dbReference type="ARBA" id="ARBA00023304"/>
    </source>
</evidence>
<dbReference type="InterPro" id="IPR000581">
    <property type="entry name" value="ILV_EDD_N"/>
</dbReference>
<evidence type="ECO:0000259" key="9">
    <source>
        <dbReference type="Pfam" id="PF24877"/>
    </source>
</evidence>
<dbReference type="Pfam" id="PF24877">
    <property type="entry name" value="ILV_EDD_C"/>
    <property type="match status" value="1"/>
</dbReference>
<evidence type="ECO:0000256" key="2">
    <source>
        <dbReference type="ARBA" id="ARBA00022714"/>
    </source>
</evidence>
<dbReference type="PANTHER" id="PTHR43183:SF1">
    <property type="entry name" value="HYPOTHETICAL DIHYDROXY-ACID DEHYDRATASE (EUROFUNG)-RELATED"/>
    <property type="match status" value="1"/>
</dbReference>
<feature type="domain" description="Dihydroxy-acid/6-phosphogluconate dehydratase N-terminal" evidence="8">
    <location>
        <begin position="47"/>
        <end position="356"/>
    </location>
</feature>
<dbReference type="InterPro" id="IPR020558">
    <property type="entry name" value="DiOHA_6PGluconate_deHydtase_CS"/>
</dbReference>
<evidence type="ECO:0000256" key="3">
    <source>
        <dbReference type="ARBA" id="ARBA00022723"/>
    </source>
</evidence>
<evidence type="ECO:0000256" key="4">
    <source>
        <dbReference type="ARBA" id="ARBA00023004"/>
    </source>
</evidence>
<accession>A0ABX0Y6L9</accession>
<keyword evidence="2" id="KW-0001">2Fe-2S</keyword>
<dbReference type="InterPro" id="IPR056740">
    <property type="entry name" value="ILV_EDD_C"/>
</dbReference>
<dbReference type="InterPro" id="IPR052352">
    <property type="entry name" value="Sugar_Degrad_Dehydratases"/>
</dbReference>
<dbReference type="InterPro" id="IPR037237">
    <property type="entry name" value="IlvD/EDD_N"/>
</dbReference>
<dbReference type="InterPro" id="IPR042096">
    <property type="entry name" value="Dihydro-acid_dehy_C"/>
</dbReference>
<keyword evidence="11" id="KW-1185">Reference proteome</keyword>
<evidence type="ECO:0000313" key="11">
    <source>
        <dbReference type="Proteomes" id="UP000722989"/>
    </source>
</evidence>
<evidence type="ECO:0000256" key="6">
    <source>
        <dbReference type="ARBA" id="ARBA00023239"/>
    </source>
</evidence>
<organism evidence="10 11">
    <name type="scientific">Planosporangium thailandense</name>
    <dbReference type="NCBI Taxonomy" id="765197"/>
    <lineage>
        <taxon>Bacteria</taxon>
        <taxon>Bacillati</taxon>
        <taxon>Actinomycetota</taxon>
        <taxon>Actinomycetes</taxon>
        <taxon>Micromonosporales</taxon>
        <taxon>Micromonosporaceae</taxon>
        <taxon>Planosporangium</taxon>
    </lineage>
</organism>
<proteinExistence type="inferred from homology"/>
<gene>
    <name evidence="10" type="ORF">HC031_25020</name>
</gene>
<dbReference type="Proteomes" id="UP000722989">
    <property type="component" value="Unassembled WGS sequence"/>
</dbReference>
<reference evidence="10 11" key="1">
    <citation type="submission" date="2020-03" db="EMBL/GenBank/DDBJ databases">
        <title>WGS of the type strain of Planosporangium spp.</title>
        <authorList>
            <person name="Thawai C."/>
        </authorList>
    </citation>
    <scope>NUCLEOTIDE SEQUENCE [LARGE SCALE GENOMIC DNA]</scope>
    <source>
        <strain evidence="10 11">TBRC 5610</strain>
    </source>
</reference>
<keyword evidence="4" id="KW-0408">Iron</keyword>
<evidence type="ECO:0000259" key="8">
    <source>
        <dbReference type="Pfam" id="PF00920"/>
    </source>
</evidence>
<dbReference type="SUPFAM" id="SSF52016">
    <property type="entry name" value="LeuD/IlvD-like"/>
    <property type="match status" value="1"/>
</dbReference>
<dbReference type="Pfam" id="PF00920">
    <property type="entry name" value="ILVD_EDD_N"/>
    <property type="match status" value="1"/>
</dbReference>
<keyword evidence="7" id="KW-0100">Branched-chain amino acid biosynthesis</keyword>
<protein>
    <submittedName>
        <fullName evidence="10">Dihydroxy-acid dehydratase</fullName>
    </submittedName>
</protein>
<name>A0ABX0Y6L9_9ACTN</name>